<proteinExistence type="predicted"/>
<dbReference type="EMBL" id="MK500389">
    <property type="protein sequence ID" value="QBK88457.1"/>
    <property type="molecule type" value="Genomic_DNA"/>
</dbReference>
<organism evidence="1">
    <name type="scientific">Mimivirus LCMiAC01</name>
    <dbReference type="NCBI Taxonomy" id="2506608"/>
    <lineage>
        <taxon>Viruses</taxon>
        <taxon>Varidnaviria</taxon>
        <taxon>Bamfordvirae</taxon>
        <taxon>Nucleocytoviricota</taxon>
        <taxon>Megaviricetes</taxon>
        <taxon>Imitervirales</taxon>
        <taxon>Mimiviridae</taxon>
        <taxon>Klosneuvirinae</taxon>
    </lineage>
</organism>
<gene>
    <name evidence="1" type="ORF">LCMiAC01_01340</name>
</gene>
<accession>A0A481Z065</accession>
<sequence length="123" mass="15355">MLIYKKFYKKFYKKYCYNWKDTYMDSFKNYMNVFIKDHPYIRFKRSACGRFYVSYNDWIVIRIDHESDKYLEMEKSLDDNMLFSDESYYHIYTVNVYTDYKNPTFSGSKYTENYLENLKALRT</sequence>
<evidence type="ECO:0000313" key="1">
    <source>
        <dbReference type="EMBL" id="QBK88457.1"/>
    </source>
</evidence>
<protein>
    <submittedName>
        <fullName evidence="1">Uncharacterized protein</fullName>
    </submittedName>
</protein>
<name>A0A481Z065_9VIRU</name>
<reference evidence="1" key="1">
    <citation type="journal article" date="2019" name="MBio">
        <title>Virus Genomes from Deep Sea Sediments Expand the Ocean Megavirome and Support Independent Origins of Viral Gigantism.</title>
        <authorList>
            <person name="Backstrom D."/>
            <person name="Yutin N."/>
            <person name="Jorgensen S.L."/>
            <person name="Dharamshi J."/>
            <person name="Homa F."/>
            <person name="Zaremba-Niedwiedzka K."/>
            <person name="Spang A."/>
            <person name="Wolf Y.I."/>
            <person name="Koonin E.V."/>
            <person name="Ettema T.J."/>
        </authorList>
    </citation>
    <scope>NUCLEOTIDE SEQUENCE</scope>
</reference>